<gene>
    <name evidence="1" type="ORF">LOK49_LG06G02753</name>
</gene>
<reference evidence="1 2" key="1">
    <citation type="journal article" date="2022" name="Plant J.">
        <title>Chromosome-level genome of Camellia lanceoleosa provides a valuable resource for understanding genome evolution and self-incompatibility.</title>
        <authorList>
            <person name="Gong W."/>
            <person name="Xiao S."/>
            <person name="Wang L."/>
            <person name="Liao Z."/>
            <person name="Chang Y."/>
            <person name="Mo W."/>
            <person name="Hu G."/>
            <person name="Li W."/>
            <person name="Zhao G."/>
            <person name="Zhu H."/>
            <person name="Hu X."/>
            <person name="Ji K."/>
            <person name="Xiang X."/>
            <person name="Song Q."/>
            <person name="Yuan D."/>
            <person name="Jin S."/>
            <person name="Zhang L."/>
        </authorList>
    </citation>
    <scope>NUCLEOTIDE SEQUENCE [LARGE SCALE GENOMIC DNA]</scope>
    <source>
        <strain evidence="1">SQ_2022a</strain>
    </source>
</reference>
<accession>A0ACC0HDS1</accession>
<name>A0ACC0HDS1_9ERIC</name>
<sequence>MREKRRRQRRVITIGGRVLKRIITGLPGSSHLFSSVVYLKSKEWAYFLNKGSKVNISYSVKSPSSAPLSLVIAQGSTELHIHNKGFSL</sequence>
<comment type="caution">
    <text evidence="1">The sequence shown here is derived from an EMBL/GenBank/DDBJ whole genome shotgun (WGS) entry which is preliminary data.</text>
</comment>
<evidence type="ECO:0000313" key="1">
    <source>
        <dbReference type="EMBL" id="KAI8011281.1"/>
    </source>
</evidence>
<dbReference type="Proteomes" id="UP001060215">
    <property type="component" value="Chromosome 5"/>
</dbReference>
<evidence type="ECO:0000313" key="2">
    <source>
        <dbReference type="Proteomes" id="UP001060215"/>
    </source>
</evidence>
<proteinExistence type="predicted"/>
<protein>
    <submittedName>
        <fullName evidence="1">Uncharacterized protein</fullName>
    </submittedName>
</protein>
<organism evidence="1 2">
    <name type="scientific">Camellia lanceoleosa</name>
    <dbReference type="NCBI Taxonomy" id="1840588"/>
    <lineage>
        <taxon>Eukaryota</taxon>
        <taxon>Viridiplantae</taxon>
        <taxon>Streptophyta</taxon>
        <taxon>Embryophyta</taxon>
        <taxon>Tracheophyta</taxon>
        <taxon>Spermatophyta</taxon>
        <taxon>Magnoliopsida</taxon>
        <taxon>eudicotyledons</taxon>
        <taxon>Gunneridae</taxon>
        <taxon>Pentapetalae</taxon>
        <taxon>asterids</taxon>
        <taxon>Ericales</taxon>
        <taxon>Theaceae</taxon>
        <taxon>Camellia</taxon>
    </lineage>
</organism>
<keyword evidence="2" id="KW-1185">Reference proteome</keyword>
<dbReference type="EMBL" id="CM045762">
    <property type="protein sequence ID" value="KAI8011281.1"/>
    <property type="molecule type" value="Genomic_DNA"/>
</dbReference>